<name>A0A139H3R2_9PEZI</name>
<protein>
    <submittedName>
        <fullName evidence="2">Uncharacterized protein</fullName>
    </submittedName>
</protein>
<dbReference type="Proteomes" id="UP000073492">
    <property type="component" value="Unassembled WGS sequence"/>
</dbReference>
<feature type="compositionally biased region" description="Polar residues" evidence="1">
    <location>
        <begin position="285"/>
        <end position="296"/>
    </location>
</feature>
<dbReference type="EMBL" id="LFZO01000803">
    <property type="protein sequence ID" value="KXS97097.1"/>
    <property type="molecule type" value="Genomic_DNA"/>
</dbReference>
<proteinExistence type="predicted"/>
<evidence type="ECO:0000256" key="1">
    <source>
        <dbReference type="SAM" id="MobiDB-lite"/>
    </source>
</evidence>
<comment type="caution">
    <text evidence="2">The sequence shown here is derived from an EMBL/GenBank/DDBJ whole genome shotgun (WGS) entry which is preliminary data.</text>
</comment>
<keyword evidence="3" id="KW-1185">Reference proteome</keyword>
<feature type="compositionally biased region" description="Basic and acidic residues" evidence="1">
    <location>
        <begin position="267"/>
        <end position="283"/>
    </location>
</feature>
<dbReference type="AlphaFoldDB" id="A0A139H3R2"/>
<accession>A0A139H3R2</accession>
<organism evidence="2 3">
    <name type="scientific">Pseudocercospora musae</name>
    <dbReference type="NCBI Taxonomy" id="113226"/>
    <lineage>
        <taxon>Eukaryota</taxon>
        <taxon>Fungi</taxon>
        <taxon>Dikarya</taxon>
        <taxon>Ascomycota</taxon>
        <taxon>Pezizomycotina</taxon>
        <taxon>Dothideomycetes</taxon>
        <taxon>Dothideomycetidae</taxon>
        <taxon>Mycosphaerellales</taxon>
        <taxon>Mycosphaerellaceae</taxon>
        <taxon>Pseudocercospora</taxon>
    </lineage>
</organism>
<dbReference type="OrthoDB" id="3648703at2759"/>
<sequence length="309" mass="35105">MTSFVTAFFDSGFDGYVEKYHRYKRGYACAATSLQIESRIRNGFSAVGLYFSLNQVHDQDRTRDNSFLKQAVKRLTLTETTTISGALHRTAIRKAFSIAAKPPSLSSSVSSLGQSPVTMPAPFWFDQMSQNKREDNEEDYDERVELARAKPEQHFRWCRKELQELIHCTPGKCNAILPPHRNKTGRVASEDRYKDNVKTEKWRYEHFANYEKDPKTLLKEATYRSMRYRQTEAKPDSKKLVERKKGWKVSLPKVLKEQLSETVSATLEEHVSDASEASFEHAASDNVQEGSDTTGADENGADLQADTGG</sequence>
<feature type="region of interest" description="Disordered" evidence="1">
    <location>
        <begin position="266"/>
        <end position="309"/>
    </location>
</feature>
<reference evidence="2 3" key="1">
    <citation type="submission" date="2015-07" db="EMBL/GenBank/DDBJ databases">
        <title>Comparative genomics of the Sigatoka disease complex on banana suggests a link between parallel evolutionary changes in Pseudocercospora fijiensis and Pseudocercospora eumusae and increased virulence on the banana host.</title>
        <authorList>
            <person name="Chang T.-C."/>
            <person name="Salvucci A."/>
            <person name="Crous P.W."/>
            <person name="Stergiopoulos I."/>
        </authorList>
    </citation>
    <scope>NUCLEOTIDE SEQUENCE [LARGE SCALE GENOMIC DNA]</scope>
    <source>
        <strain evidence="2 3">CBS 116634</strain>
    </source>
</reference>
<evidence type="ECO:0000313" key="3">
    <source>
        <dbReference type="Proteomes" id="UP000073492"/>
    </source>
</evidence>
<gene>
    <name evidence="2" type="ORF">AC579_2326</name>
</gene>
<evidence type="ECO:0000313" key="2">
    <source>
        <dbReference type="EMBL" id="KXS97097.1"/>
    </source>
</evidence>